<evidence type="ECO:0000256" key="5">
    <source>
        <dbReference type="ARBA" id="ARBA00022519"/>
    </source>
</evidence>
<dbReference type="Gene3D" id="2.40.50.100">
    <property type="match status" value="1"/>
</dbReference>
<keyword evidence="4 9" id="KW-1003">Cell membrane</keyword>
<proteinExistence type="inferred from homology"/>
<keyword evidence="3 9" id="KW-0813">Transport</keyword>
<comment type="caution">
    <text evidence="13">The sequence shown here is derived from an EMBL/GenBank/DDBJ whole genome shotgun (WGS) entry which is preliminary data.</text>
</comment>
<keyword evidence="5 9" id="KW-0997">Cell inner membrane</keyword>
<dbReference type="RefSeq" id="WP_121169079.1">
    <property type="nucleotide sequence ID" value="NZ_RAPE01000008.1"/>
</dbReference>
<evidence type="ECO:0000256" key="1">
    <source>
        <dbReference type="ARBA" id="ARBA00004377"/>
    </source>
</evidence>
<dbReference type="Pfam" id="PF26002">
    <property type="entry name" value="Beta-barrel_AprE"/>
    <property type="match status" value="1"/>
</dbReference>
<dbReference type="Pfam" id="PF25994">
    <property type="entry name" value="HH_AprE"/>
    <property type="match status" value="1"/>
</dbReference>
<dbReference type="PROSITE" id="PS00543">
    <property type="entry name" value="HLYD_FAMILY"/>
    <property type="match status" value="1"/>
</dbReference>
<evidence type="ECO:0000256" key="10">
    <source>
        <dbReference type="SAM" id="Coils"/>
    </source>
</evidence>
<dbReference type="GO" id="GO:0005886">
    <property type="term" value="C:plasma membrane"/>
    <property type="evidence" value="ECO:0007669"/>
    <property type="project" value="UniProtKB-SubCell"/>
</dbReference>
<comment type="subcellular location">
    <subcellularLocation>
        <location evidence="1 9">Cell inner membrane</location>
        <topology evidence="1 9">Single-pass membrane protein</topology>
    </subcellularLocation>
</comment>
<feature type="transmembrane region" description="Helical" evidence="9">
    <location>
        <begin position="21"/>
        <end position="39"/>
    </location>
</feature>
<evidence type="ECO:0000256" key="6">
    <source>
        <dbReference type="ARBA" id="ARBA00022692"/>
    </source>
</evidence>
<protein>
    <recommendedName>
        <fullName evidence="9">Membrane fusion protein (MFP) family protein</fullName>
    </recommendedName>
</protein>
<dbReference type="OrthoDB" id="9810980at2"/>
<evidence type="ECO:0000256" key="7">
    <source>
        <dbReference type="ARBA" id="ARBA00022989"/>
    </source>
</evidence>
<name>A0A3A8AQ16_9RHOB</name>
<keyword evidence="6 9" id="KW-0812">Transmembrane</keyword>
<dbReference type="PRINTS" id="PR01490">
    <property type="entry name" value="RTXTOXIND"/>
</dbReference>
<dbReference type="Proteomes" id="UP000281128">
    <property type="component" value="Unassembled WGS sequence"/>
</dbReference>
<dbReference type="InterPro" id="IPR050739">
    <property type="entry name" value="MFP"/>
</dbReference>
<dbReference type="InterPro" id="IPR006144">
    <property type="entry name" value="Secretion_HlyD_CS"/>
</dbReference>
<evidence type="ECO:0000256" key="4">
    <source>
        <dbReference type="ARBA" id="ARBA00022475"/>
    </source>
</evidence>
<feature type="domain" description="AprE-like long alpha-helical hairpin" evidence="11">
    <location>
        <begin position="95"/>
        <end position="282"/>
    </location>
</feature>
<dbReference type="InterPro" id="IPR058781">
    <property type="entry name" value="HH_AprE-like"/>
</dbReference>
<dbReference type="NCBIfam" id="TIGR01843">
    <property type="entry name" value="type_I_hlyD"/>
    <property type="match status" value="1"/>
</dbReference>
<dbReference type="EMBL" id="RAPE01000008">
    <property type="protein sequence ID" value="RKF12437.1"/>
    <property type="molecule type" value="Genomic_DNA"/>
</dbReference>
<keyword evidence="8 9" id="KW-0472">Membrane</keyword>
<dbReference type="GO" id="GO:0009306">
    <property type="term" value="P:protein secretion"/>
    <property type="evidence" value="ECO:0007669"/>
    <property type="project" value="InterPro"/>
</dbReference>
<organism evidence="13 14">
    <name type="scientific">Roseovarius spongiae</name>
    <dbReference type="NCBI Taxonomy" id="2320272"/>
    <lineage>
        <taxon>Bacteria</taxon>
        <taxon>Pseudomonadati</taxon>
        <taxon>Pseudomonadota</taxon>
        <taxon>Alphaproteobacteria</taxon>
        <taxon>Rhodobacterales</taxon>
        <taxon>Roseobacteraceae</taxon>
        <taxon>Roseovarius</taxon>
    </lineage>
</organism>
<evidence type="ECO:0000259" key="11">
    <source>
        <dbReference type="Pfam" id="PF25994"/>
    </source>
</evidence>
<evidence type="ECO:0000256" key="8">
    <source>
        <dbReference type="ARBA" id="ARBA00023136"/>
    </source>
</evidence>
<sequence length="437" mass="48369">MTADASSAPTPRIDLARTGRLGVLAGIVLLTLVFGWAYFTPINGAVIASGSAVVRGKPKIVQSLDGGVVEEIRVADGDLVKGGDVLLRLDPTLLRINLKMYRTRLAETRAKINRLQAEQAGLREMAFDYDATYLDGLPLRQINAGQREIFEARRDVMKGRQDQLREKVAQFYNQIAGVKGLVKAKRDQLSFIEQELADVSALHAQGLAREGQVLELQRSRSRLLGEISEHQSELARIRNSVRDTELEILQAERQFKEQVVTDLREATLKSEELMLQIVTAQKQLDRIEILSPVDGVVHEMQVFNAGSVVPPGETILQIIPVSQGVDFEIRVDPNAIDQVAQGQRAKVVFTAFNSRTAPEIFGTVSGISPDSVTDPATGRSFYRVTLAIPPEELTRLEGHEILPGMPIEGFLQTGERTVMSYLIRPLSDQLRRAFRGD</sequence>
<evidence type="ECO:0000256" key="3">
    <source>
        <dbReference type="ARBA" id="ARBA00022448"/>
    </source>
</evidence>
<keyword evidence="14" id="KW-1185">Reference proteome</keyword>
<comment type="similarity">
    <text evidence="2 9">Belongs to the membrane fusion protein (MFP) (TC 8.A.1) family.</text>
</comment>
<evidence type="ECO:0000259" key="12">
    <source>
        <dbReference type="Pfam" id="PF26002"/>
    </source>
</evidence>
<dbReference type="AlphaFoldDB" id="A0A3A8AQ16"/>
<dbReference type="InterPro" id="IPR010129">
    <property type="entry name" value="T1SS_HlyD"/>
</dbReference>
<gene>
    <name evidence="13" type="ORF">D6850_18380</name>
</gene>
<dbReference type="SUPFAM" id="SSF111369">
    <property type="entry name" value="HlyD-like secretion proteins"/>
    <property type="match status" value="1"/>
</dbReference>
<dbReference type="Gene3D" id="1.10.287.470">
    <property type="entry name" value="Helix hairpin bin"/>
    <property type="match status" value="1"/>
</dbReference>
<feature type="domain" description="AprE-like beta-barrel" evidence="12">
    <location>
        <begin position="328"/>
        <end position="414"/>
    </location>
</feature>
<dbReference type="PANTHER" id="PTHR30386:SF17">
    <property type="entry name" value="ALKALINE PROTEASE SECRETION PROTEIN APRE"/>
    <property type="match status" value="1"/>
</dbReference>
<accession>A0A3A8AQ16</accession>
<feature type="coiled-coil region" evidence="10">
    <location>
        <begin position="98"/>
        <end position="125"/>
    </location>
</feature>
<evidence type="ECO:0000256" key="9">
    <source>
        <dbReference type="RuleBase" id="RU365093"/>
    </source>
</evidence>
<dbReference type="Gene3D" id="2.40.30.170">
    <property type="match status" value="1"/>
</dbReference>
<evidence type="ECO:0000313" key="13">
    <source>
        <dbReference type="EMBL" id="RKF12437.1"/>
    </source>
</evidence>
<evidence type="ECO:0000256" key="2">
    <source>
        <dbReference type="ARBA" id="ARBA00009477"/>
    </source>
</evidence>
<keyword evidence="7 9" id="KW-1133">Transmembrane helix</keyword>
<keyword evidence="10" id="KW-0175">Coiled coil</keyword>
<reference evidence="13 14" key="1">
    <citation type="submission" date="2018-09" db="EMBL/GenBank/DDBJ databases">
        <title>Roseovarius spongiae sp. nov., isolated from a marine sponge.</title>
        <authorList>
            <person name="Zhuang L."/>
            <person name="Luo L."/>
        </authorList>
    </citation>
    <scope>NUCLEOTIDE SEQUENCE [LARGE SCALE GENOMIC DNA]</scope>
    <source>
        <strain evidence="13 14">HN-E21</strain>
    </source>
</reference>
<dbReference type="InterPro" id="IPR058982">
    <property type="entry name" value="Beta-barrel_AprE"/>
</dbReference>
<dbReference type="PANTHER" id="PTHR30386">
    <property type="entry name" value="MEMBRANE FUSION SUBUNIT OF EMRAB-TOLC MULTIDRUG EFFLUX PUMP"/>
    <property type="match status" value="1"/>
</dbReference>
<feature type="coiled-coil region" evidence="10">
    <location>
        <begin position="227"/>
        <end position="283"/>
    </location>
</feature>
<evidence type="ECO:0000313" key="14">
    <source>
        <dbReference type="Proteomes" id="UP000281128"/>
    </source>
</evidence>